<gene>
    <name evidence="2" type="ORF">LMG3415_01579</name>
</gene>
<keyword evidence="1" id="KW-1133">Transmembrane helix</keyword>
<dbReference type="RefSeq" id="WP_180098234.1">
    <property type="nucleotide sequence ID" value="NZ_CADIKR010000002.1"/>
</dbReference>
<dbReference type="EMBL" id="CADIKR010000002">
    <property type="protein sequence ID" value="CAB3844223.1"/>
    <property type="molecule type" value="Genomic_DNA"/>
</dbReference>
<feature type="transmembrane region" description="Helical" evidence="1">
    <location>
        <begin position="120"/>
        <end position="142"/>
    </location>
</feature>
<evidence type="ECO:0008006" key="4">
    <source>
        <dbReference type="Google" id="ProtNLM"/>
    </source>
</evidence>
<reference evidence="2 3" key="1">
    <citation type="submission" date="2020-04" db="EMBL/GenBank/DDBJ databases">
        <authorList>
            <person name="De Canck E."/>
        </authorList>
    </citation>
    <scope>NUCLEOTIDE SEQUENCE [LARGE SCALE GENOMIC DNA]</scope>
    <source>
        <strain evidence="2 3">LMG 3415</strain>
    </source>
</reference>
<name>A0ABM8LAC4_9BURK</name>
<keyword evidence="1" id="KW-0812">Transmembrane</keyword>
<sequence length="200" mass="20837">MDNQLRTIRLYGLLGTRFGRVHRLAVRSAAEAIQALCAILPGFEREMITSGDRGVRYAVFLGRSNIGEDRLEHAASEEEEIRLAPVIQGAKRGGVFQTILGAAMVAVGAAINYFSAGSMAAFGTSLIKMGAVVALGGVIQLASPTQTGLSTKDSPDNGASYNFNGAVNTTAQGNCVPVHYGEGWAGSAVVSAGIYAEDQA</sequence>
<organism evidence="2 3">
    <name type="scientific">Achromobacter mucicolens</name>
    <dbReference type="NCBI Taxonomy" id="1389922"/>
    <lineage>
        <taxon>Bacteria</taxon>
        <taxon>Pseudomonadati</taxon>
        <taxon>Pseudomonadota</taxon>
        <taxon>Betaproteobacteria</taxon>
        <taxon>Burkholderiales</taxon>
        <taxon>Alcaligenaceae</taxon>
        <taxon>Achromobacter</taxon>
    </lineage>
</organism>
<protein>
    <recommendedName>
        <fullName evidence="4">Tail assembly protein</fullName>
    </recommendedName>
</protein>
<feature type="transmembrane region" description="Helical" evidence="1">
    <location>
        <begin position="95"/>
        <end position="114"/>
    </location>
</feature>
<keyword evidence="1" id="KW-0472">Membrane</keyword>
<keyword evidence="3" id="KW-1185">Reference proteome</keyword>
<dbReference type="Proteomes" id="UP000507140">
    <property type="component" value="Unassembled WGS sequence"/>
</dbReference>
<proteinExistence type="predicted"/>
<dbReference type="InterPro" id="IPR010654">
    <property type="entry name" value="Phage_lambda_tail_I"/>
</dbReference>
<evidence type="ECO:0000313" key="3">
    <source>
        <dbReference type="Proteomes" id="UP000507140"/>
    </source>
</evidence>
<dbReference type="Pfam" id="PF06805">
    <property type="entry name" value="Lambda_tail_I"/>
    <property type="match status" value="1"/>
</dbReference>
<accession>A0ABM8LAC4</accession>
<evidence type="ECO:0000256" key="1">
    <source>
        <dbReference type="SAM" id="Phobius"/>
    </source>
</evidence>
<evidence type="ECO:0000313" key="2">
    <source>
        <dbReference type="EMBL" id="CAB3844223.1"/>
    </source>
</evidence>
<comment type="caution">
    <text evidence="2">The sequence shown here is derived from an EMBL/GenBank/DDBJ whole genome shotgun (WGS) entry which is preliminary data.</text>
</comment>